<feature type="region of interest" description="Disordered" evidence="2">
    <location>
        <begin position="46"/>
        <end position="85"/>
    </location>
</feature>
<dbReference type="AlphaFoldDB" id="A0A3S5FGV9"/>
<sequence length="269" mass="30026">MPSSCASESGLDCSNSNPVSDSASLPTSSNPTTAIRHLRQRRQPFIQETSSVTVSAADHIDHPRTCNRRPQSHRLQLSSTSPEGSAALNLSPTSCGLAMLHSRSLLLTGCRIAQTAAEGRLTSLSCNDSELSSFLPAHRTHNFANLNEAKEHRYRESGDLAVGCLQDVVPLSLVQYLELTKQVFMDHFAMLRSPVYRAQLLREVQVERQRHEELLRRKQLLEEVIDKLHVEGCSLLSNFTKRVSRSRSSILSVKNSSSPRVKLISFFRY</sequence>
<feature type="region of interest" description="Disordered" evidence="2">
    <location>
        <begin position="1"/>
        <end position="31"/>
    </location>
</feature>
<gene>
    <name evidence="3" type="ORF">PXEA_LOCUS34096</name>
</gene>
<name>A0A3S5FGV9_9PLAT</name>
<feature type="compositionally biased region" description="Polar residues" evidence="2">
    <location>
        <begin position="73"/>
        <end position="85"/>
    </location>
</feature>
<dbReference type="OrthoDB" id="443402at2759"/>
<organism evidence="3 4">
    <name type="scientific">Protopolystoma xenopodis</name>
    <dbReference type="NCBI Taxonomy" id="117903"/>
    <lineage>
        <taxon>Eukaryota</taxon>
        <taxon>Metazoa</taxon>
        <taxon>Spiralia</taxon>
        <taxon>Lophotrochozoa</taxon>
        <taxon>Platyhelminthes</taxon>
        <taxon>Monogenea</taxon>
        <taxon>Polyopisthocotylea</taxon>
        <taxon>Polystomatidea</taxon>
        <taxon>Polystomatidae</taxon>
        <taxon>Protopolystoma</taxon>
    </lineage>
</organism>
<proteinExistence type="predicted"/>
<feature type="coiled-coil region" evidence="1">
    <location>
        <begin position="197"/>
        <end position="231"/>
    </location>
</feature>
<protein>
    <submittedName>
        <fullName evidence="3">Uncharacterized protein</fullName>
    </submittedName>
</protein>
<reference evidence="3" key="1">
    <citation type="submission" date="2018-11" db="EMBL/GenBank/DDBJ databases">
        <authorList>
            <consortium name="Pathogen Informatics"/>
        </authorList>
    </citation>
    <scope>NUCLEOTIDE SEQUENCE</scope>
</reference>
<evidence type="ECO:0000313" key="3">
    <source>
        <dbReference type="EMBL" id="VEL40656.1"/>
    </source>
</evidence>
<dbReference type="Proteomes" id="UP000784294">
    <property type="component" value="Unassembled WGS sequence"/>
</dbReference>
<comment type="caution">
    <text evidence="3">The sequence shown here is derived from an EMBL/GenBank/DDBJ whole genome shotgun (WGS) entry which is preliminary data.</text>
</comment>
<evidence type="ECO:0000256" key="2">
    <source>
        <dbReference type="SAM" id="MobiDB-lite"/>
    </source>
</evidence>
<dbReference type="EMBL" id="CAAALY010265850">
    <property type="protein sequence ID" value="VEL40656.1"/>
    <property type="molecule type" value="Genomic_DNA"/>
</dbReference>
<keyword evidence="1" id="KW-0175">Coiled coil</keyword>
<accession>A0A3S5FGV9</accession>
<evidence type="ECO:0000313" key="4">
    <source>
        <dbReference type="Proteomes" id="UP000784294"/>
    </source>
</evidence>
<evidence type="ECO:0000256" key="1">
    <source>
        <dbReference type="SAM" id="Coils"/>
    </source>
</evidence>
<keyword evidence="4" id="KW-1185">Reference proteome</keyword>